<keyword evidence="6 7" id="KW-0472">Membrane</keyword>
<dbReference type="Proteomes" id="UP000524237">
    <property type="component" value="Unassembled WGS sequence"/>
</dbReference>
<dbReference type="PANTHER" id="PTHR43227">
    <property type="entry name" value="BLL4140 PROTEIN"/>
    <property type="match status" value="1"/>
</dbReference>
<dbReference type="InterPro" id="IPR050809">
    <property type="entry name" value="UgpAE/MalFG_permease"/>
</dbReference>
<dbReference type="InterPro" id="IPR000515">
    <property type="entry name" value="MetI-like"/>
</dbReference>
<gene>
    <name evidence="9" type="ORF">FB555_001128</name>
</gene>
<keyword evidence="4 7" id="KW-0812">Transmembrane</keyword>
<dbReference type="GO" id="GO:0055085">
    <property type="term" value="P:transmembrane transport"/>
    <property type="evidence" value="ECO:0007669"/>
    <property type="project" value="InterPro"/>
</dbReference>
<evidence type="ECO:0000256" key="5">
    <source>
        <dbReference type="ARBA" id="ARBA00022989"/>
    </source>
</evidence>
<dbReference type="PANTHER" id="PTHR43227:SF8">
    <property type="entry name" value="DIACETYLCHITOBIOSE UPTAKE SYSTEM PERMEASE PROTEIN DASB"/>
    <property type="match status" value="1"/>
</dbReference>
<comment type="similarity">
    <text evidence="7">Belongs to the binding-protein-dependent transport system permease family.</text>
</comment>
<protein>
    <submittedName>
        <fullName evidence="9">Multiple sugar transport system permease protein</fullName>
    </submittedName>
</protein>
<feature type="transmembrane region" description="Helical" evidence="7">
    <location>
        <begin position="34"/>
        <end position="56"/>
    </location>
</feature>
<dbReference type="CDD" id="cd06261">
    <property type="entry name" value="TM_PBP2"/>
    <property type="match status" value="1"/>
</dbReference>
<accession>A0A7W3JTR5</accession>
<dbReference type="Gene3D" id="1.10.3720.10">
    <property type="entry name" value="MetI-like"/>
    <property type="match status" value="1"/>
</dbReference>
<organism evidence="9 10">
    <name type="scientific">Alpinimonas psychrophila</name>
    <dbReference type="NCBI Taxonomy" id="748908"/>
    <lineage>
        <taxon>Bacteria</taxon>
        <taxon>Bacillati</taxon>
        <taxon>Actinomycetota</taxon>
        <taxon>Actinomycetes</taxon>
        <taxon>Micrococcales</taxon>
        <taxon>Microbacteriaceae</taxon>
        <taxon>Alpinimonas</taxon>
    </lineage>
</organism>
<feature type="transmembrane region" description="Helical" evidence="7">
    <location>
        <begin position="132"/>
        <end position="153"/>
    </location>
</feature>
<evidence type="ECO:0000256" key="1">
    <source>
        <dbReference type="ARBA" id="ARBA00004651"/>
    </source>
</evidence>
<keyword evidence="2 7" id="KW-0813">Transport</keyword>
<keyword evidence="5 7" id="KW-1133">Transmembrane helix</keyword>
<feature type="domain" description="ABC transmembrane type-1" evidence="8">
    <location>
        <begin position="95"/>
        <end position="307"/>
    </location>
</feature>
<evidence type="ECO:0000256" key="4">
    <source>
        <dbReference type="ARBA" id="ARBA00022692"/>
    </source>
</evidence>
<dbReference type="RefSeq" id="WP_182484458.1">
    <property type="nucleotide sequence ID" value="NZ_JACGWU010000002.1"/>
</dbReference>
<dbReference type="Pfam" id="PF00528">
    <property type="entry name" value="BPD_transp_1"/>
    <property type="match status" value="1"/>
</dbReference>
<evidence type="ECO:0000256" key="3">
    <source>
        <dbReference type="ARBA" id="ARBA00022475"/>
    </source>
</evidence>
<reference evidence="9 10" key="1">
    <citation type="submission" date="2020-07" db="EMBL/GenBank/DDBJ databases">
        <title>Sequencing the genomes of 1000 actinobacteria strains.</title>
        <authorList>
            <person name="Klenk H.-P."/>
        </authorList>
    </citation>
    <scope>NUCLEOTIDE SEQUENCE [LARGE SCALE GENOMIC DNA]</scope>
    <source>
        <strain evidence="9 10">DSM 23737</strain>
    </source>
</reference>
<comment type="subcellular location">
    <subcellularLocation>
        <location evidence="1 7">Cell membrane</location>
        <topology evidence="1 7">Multi-pass membrane protein</topology>
    </subcellularLocation>
</comment>
<keyword evidence="9" id="KW-0762">Sugar transport</keyword>
<name>A0A7W3JTR5_9MICO</name>
<dbReference type="GO" id="GO:0005886">
    <property type="term" value="C:plasma membrane"/>
    <property type="evidence" value="ECO:0007669"/>
    <property type="project" value="UniProtKB-SubCell"/>
</dbReference>
<dbReference type="PROSITE" id="PS50928">
    <property type="entry name" value="ABC_TM1"/>
    <property type="match status" value="1"/>
</dbReference>
<dbReference type="AlphaFoldDB" id="A0A7W3JTR5"/>
<feature type="transmembrane region" description="Helical" evidence="7">
    <location>
        <begin position="180"/>
        <end position="205"/>
    </location>
</feature>
<evidence type="ECO:0000256" key="6">
    <source>
        <dbReference type="ARBA" id="ARBA00023136"/>
    </source>
</evidence>
<evidence type="ECO:0000313" key="10">
    <source>
        <dbReference type="Proteomes" id="UP000524237"/>
    </source>
</evidence>
<dbReference type="InterPro" id="IPR035906">
    <property type="entry name" value="MetI-like_sf"/>
</dbReference>
<evidence type="ECO:0000256" key="7">
    <source>
        <dbReference type="RuleBase" id="RU363032"/>
    </source>
</evidence>
<evidence type="ECO:0000256" key="2">
    <source>
        <dbReference type="ARBA" id="ARBA00022448"/>
    </source>
</evidence>
<feature type="transmembrane region" description="Helical" evidence="7">
    <location>
        <begin position="286"/>
        <end position="310"/>
    </location>
</feature>
<feature type="transmembrane region" description="Helical" evidence="7">
    <location>
        <begin position="99"/>
        <end position="120"/>
    </location>
</feature>
<keyword evidence="10" id="KW-1185">Reference proteome</keyword>
<evidence type="ECO:0000313" key="9">
    <source>
        <dbReference type="EMBL" id="MBA8829030.1"/>
    </source>
</evidence>
<dbReference type="EMBL" id="JACGWU010000002">
    <property type="protein sequence ID" value="MBA8829030.1"/>
    <property type="molecule type" value="Genomic_DNA"/>
</dbReference>
<evidence type="ECO:0000259" key="8">
    <source>
        <dbReference type="PROSITE" id="PS50928"/>
    </source>
</evidence>
<sequence>MPVLVEDEKDVVHNSKSSPRKNRLKSHSRGFSRWAGYLFIAPAIIYLAIFLLVPFARGIQLSFTDSVLVNPSGGSFVGIENYANLVTSARFWNSLGATLTYTATTVFFSMFVGTTTAILVNRKFRGRTIVRAILTFPYAMPSVAVTLVFIWIYNQSGGILNRTTGALGLGEVGWLTDPSFGMFSVVATTVWKVFPFVMLVMLAALQSVPEELFEAARVDGADSLSTFRSIVLPHLMPTIRVVALLMTIWSIRRFEIIFLLTGGGPVEKTNTLVINIYQRAFSEQQLGAAAAIAVLGLILSLAVTVVFFLAERRENVKEGTS</sequence>
<proteinExistence type="inferred from homology"/>
<dbReference type="SUPFAM" id="SSF161098">
    <property type="entry name" value="MetI-like"/>
    <property type="match status" value="1"/>
</dbReference>
<comment type="caution">
    <text evidence="9">The sequence shown here is derived from an EMBL/GenBank/DDBJ whole genome shotgun (WGS) entry which is preliminary data.</text>
</comment>
<keyword evidence="3" id="KW-1003">Cell membrane</keyword>